<dbReference type="RefSeq" id="WP_052537768.1">
    <property type="nucleotide sequence ID" value="NZ_CP029073.1"/>
</dbReference>
<gene>
    <name evidence="1" type="ORF">ERS075527_01148</name>
</gene>
<sequence>MAADNFIPEIWSDFILERYIAKNVFAALLDRKYEGDATKGNTIHVPGVVAPAVKDYKANSRTTTADAITDTGIDILIDQEKNFHFYVDDIDDAQANHGLLPLYTDAAGDSLAADADEFIADMLVANATGMPWSSNPTTGDGAFNVVKDARKLMNKANVPDDGLRVAVVNAEFEALLLGADSKLTSFDTSGDTAGLRSATVGKLLGYRVVTSNNLPESDSPQAVFFHQRAAAFVSQIDKVEGYRSHNKFADEVRGLHVYGGKVVKAPGVLVFNRAGS</sequence>
<reference evidence="1 2" key="1">
    <citation type="submission" date="2015-03" db="EMBL/GenBank/DDBJ databases">
        <authorList>
            <consortium name="Pathogen Informatics"/>
            <person name="Murphy D."/>
        </authorList>
    </citation>
    <scope>NUCLEOTIDE SEQUENCE [LARGE SCALE GENOMIC DNA]</scope>
    <source>
        <strain evidence="1 2">PAP036</strain>
    </source>
</reference>
<comment type="caution">
    <text evidence="1">The sequence shown here is derived from an EMBL/GenBank/DDBJ whole genome shotgun (WGS) entry which is preliminary data.</text>
</comment>
<evidence type="ECO:0000313" key="2">
    <source>
        <dbReference type="Proteomes" id="UP000038487"/>
    </source>
</evidence>
<dbReference type="Proteomes" id="UP000038487">
    <property type="component" value="Unassembled WGS sequence"/>
</dbReference>
<evidence type="ECO:0000313" key="1">
    <source>
        <dbReference type="EMBL" id="CPT11965.1"/>
    </source>
</evidence>
<dbReference type="AlphaFoldDB" id="A0AB33T2N5"/>
<accession>A0AB33T2N5</accession>
<dbReference type="InterPro" id="IPR045565">
    <property type="entry name" value="Phage_capsid_2"/>
</dbReference>
<name>A0AB33T2N5_9MYCO</name>
<protein>
    <submittedName>
        <fullName evidence="1">Bacteriophage protein</fullName>
    </submittedName>
</protein>
<dbReference type="Pfam" id="PF19821">
    <property type="entry name" value="Phage_capsid_2"/>
    <property type="match status" value="1"/>
</dbReference>
<dbReference type="EMBL" id="CSUW01000002">
    <property type="protein sequence ID" value="CPT11965.1"/>
    <property type="molecule type" value="Genomic_DNA"/>
</dbReference>
<organism evidence="1 2">
    <name type="scientific">Mycobacteroides abscessus</name>
    <dbReference type="NCBI Taxonomy" id="36809"/>
    <lineage>
        <taxon>Bacteria</taxon>
        <taxon>Bacillati</taxon>
        <taxon>Actinomycetota</taxon>
        <taxon>Actinomycetes</taxon>
        <taxon>Mycobacteriales</taxon>
        <taxon>Mycobacteriaceae</taxon>
        <taxon>Mycobacteroides</taxon>
    </lineage>
</organism>
<proteinExistence type="predicted"/>